<dbReference type="PANTHER" id="PTHR40396:SF1">
    <property type="entry name" value="ATPASE AAA-TYPE CORE DOMAIN-CONTAINING PROTEIN"/>
    <property type="match status" value="1"/>
</dbReference>
<comment type="caution">
    <text evidence="2">The sequence shown here is derived from an EMBL/GenBank/DDBJ whole genome shotgun (WGS) entry which is preliminary data.</text>
</comment>
<dbReference type="InterPro" id="IPR003959">
    <property type="entry name" value="ATPase_AAA_core"/>
</dbReference>
<name>A0A1V8P2R1_CITBR</name>
<gene>
    <name evidence="2" type="ORF">BZK42_05205</name>
</gene>
<dbReference type="Proteomes" id="UP000192573">
    <property type="component" value="Unassembled WGS sequence"/>
</dbReference>
<dbReference type="AlphaFoldDB" id="A0A1V8P2R1"/>
<dbReference type="Pfam" id="PF13304">
    <property type="entry name" value="AAA_21"/>
    <property type="match status" value="1"/>
</dbReference>
<dbReference type="GO" id="GO:0016887">
    <property type="term" value="F:ATP hydrolysis activity"/>
    <property type="evidence" value="ECO:0007669"/>
    <property type="project" value="InterPro"/>
</dbReference>
<dbReference type="EMBL" id="NAEW01000002">
    <property type="protein sequence ID" value="OQM42941.1"/>
    <property type="molecule type" value="Genomic_DNA"/>
</dbReference>
<dbReference type="SUPFAM" id="SSF52540">
    <property type="entry name" value="P-loop containing nucleoside triphosphate hydrolases"/>
    <property type="match status" value="1"/>
</dbReference>
<evidence type="ECO:0000313" key="3">
    <source>
        <dbReference type="Proteomes" id="UP000192573"/>
    </source>
</evidence>
<dbReference type="InterPro" id="IPR027417">
    <property type="entry name" value="P-loop_NTPase"/>
</dbReference>
<proteinExistence type="predicted"/>
<reference evidence="2 3" key="1">
    <citation type="submission" date="2017-03" db="EMBL/GenBank/DDBJ databases">
        <authorList>
            <person name="Afonso C.L."/>
            <person name="Miller P.J."/>
            <person name="Scott M.A."/>
            <person name="Spackman E."/>
            <person name="Goraichik I."/>
            <person name="Dimitrov K.M."/>
            <person name="Suarez D.L."/>
            <person name="Swayne D.E."/>
        </authorList>
    </citation>
    <scope>NUCLEOTIDE SEQUENCE [LARGE SCALE GENOMIC DNA]</scope>
    <source>
        <strain evidence="2 3">ATCC 51113</strain>
    </source>
</reference>
<organism evidence="2 3">
    <name type="scientific">Citrobacter braakii</name>
    <dbReference type="NCBI Taxonomy" id="57706"/>
    <lineage>
        <taxon>Bacteria</taxon>
        <taxon>Pseudomonadati</taxon>
        <taxon>Pseudomonadota</taxon>
        <taxon>Gammaproteobacteria</taxon>
        <taxon>Enterobacterales</taxon>
        <taxon>Enterobacteriaceae</taxon>
        <taxon>Citrobacter</taxon>
        <taxon>Citrobacter freundii complex</taxon>
    </lineage>
</organism>
<dbReference type="Gene3D" id="3.40.50.300">
    <property type="entry name" value="P-loop containing nucleotide triphosphate hydrolases"/>
    <property type="match status" value="1"/>
</dbReference>
<protein>
    <recommendedName>
        <fullName evidence="1">ATPase AAA-type core domain-containing protein</fullName>
    </recommendedName>
</protein>
<dbReference type="PANTHER" id="PTHR40396">
    <property type="entry name" value="ATPASE-LIKE PROTEIN"/>
    <property type="match status" value="1"/>
</dbReference>
<sequence>MKRGVMANAILWYEIKNIGSFEDEGGFVDLTTTAKDKKKELWVDVDGHKVNLITAIMGANASGKTTLIKPMSFLSWFFWSIPAKVTEYLYLNINRPFVNPGMIKVCFVLEGKVYTYVVIACDHFIIKEELYVKNENNKNIYIFKRGLNKENYKNNLNKKGDELSPKEIEDFLKTIKYDYVEKSELFPLGGLEGKRTPSNTSIISAARRVGVPLAMSIAEQMSNTTNVNAMGRYSYDYEDLGATAEDLYEDTVTFNSVKRILRKWDLGLDDIIIEKEEKIDVNGEKETYYLLKGVHAKEDGTKFELPFAFESAGTQSAFVRLNNIMKCLKKGTACFIDELGDDLHPHMVKPILELFISKETNPMHAQLIFTCHKPELINYLGKYRVLITEKKYNKSECYRLDDFPSSEARVDDNIAAKYLAGAFGGVPDL</sequence>
<evidence type="ECO:0000259" key="1">
    <source>
        <dbReference type="Pfam" id="PF13304"/>
    </source>
</evidence>
<evidence type="ECO:0000313" key="2">
    <source>
        <dbReference type="EMBL" id="OQM42941.1"/>
    </source>
</evidence>
<feature type="domain" description="ATPase AAA-type core" evidence="1">
    <location>
        <begin position="203"/>
        <end position="378"/>
    </location>
</feature>
<dbReference type="GO" id="GO:0005524">
    <property type="term" value="F:ATP binding"/>
    <property type="evidence" value="ECO:0007669"/>
    <property type="project" value="InterPro"/>
</dbReference>
<accession>A0A1V8P2R1</accession>